<dbReference type="AlphaFoldDB" id="A0A1M6E3J0"/>
<reference evidence="3" key="1">
    <citation type="submission" date="2016-11" db="EMBL/GenBank/DDBJ databases">
        <authorList>
            <person name="Varghese N."/>
            <person name="Submissions S."/>
        </authorList>
    </citation>
    <scope>NUCLEOTIDE SEQUENCE [LARGE SCALE GENOMIC DNA]</scope>
    <source>
        <strain evidence="3">DSM 100564</strain>
    </source>
</reference>
<dbReference type="STRING" id="1470563.SAMN05444000_10396"/>
<evidence type="ECO:0000256" key="1">
    <source>
        <dbReference type="SAM" id="SignalP"/>
    </source>
</evidence>
<feature type="signal peptide" evidence="1">
    <location>
        <begin position="1"/>
        <end position="18"/>
    </location>
</feature>
<keyword evidence="3" id="KW-1185">Reference proteome</keyword>
<feature type="chain" id="PRO_5013087598" evidence="1">
    <location>
        <begin position="19"/>
        <end position="78"/>
    </location>
</feature>
<evidence type="ECO:0000313" key="3">
    <source>
        <dbReference type="Proteomes" id="UP000183982"/>
    </source>
</evidence>
<organism evidence="2 3">
    <name type="scientific">Shimia gijangensis</name>
    <dbReference type="NCBI Taxonomy" id="1470563"/>
    <lineage>
        <taxon>Bacteria</taxon>
        <taxon>Pseudomonadati</taxon>
        <taxon>Pseudomonadota</taxon>
        <taxon>Alphaproteobacteria</taxon>
        <taxon>Rhodobacterales</taxon>
        <taxon>Roseobacteraceae</taxon>
    </lineage>
</organism>
<dbReference type="Proteomes" id="UP000183982">
    <property type="component" value="Unassembled WGS sequence"/>
</dbReference>
<accession>A0A1M6E3J0</accession>
<dbReference type="EMBL" id="FQZQ01000003">
    <property type="protein sequence ID" value="SHI80056.1"/>
    <property type="molecule type" value="Genomic_DNA"/>
</dbReference>
<sequence>MKLATFAIFAALATPALAEDGNWTYAASLYGWPAGLDATAGTPLGDVSFGASGKDIYQIWTWPLWGPLRPQWQVGLDR</sequence>
<name>A0A1M6E3J0_9RHOB</name>
<gene>
    <name evidence="2" type="ORF">SAMN05444000_10396</name>
</gene>
<dbReference type="RefSeq" id="WP_073249462.1">
    <property type="nucleotide sequence ID" value="NZ_FQZQ01000003.1"/>
</dbReference>
<keyword evidence="1" id="KW-0732">Signal</keyword>
<protein>
    <submittedName>
        <fullName evidence="2">Uncharacterized protein</fullName>
    </submittedName>
</protein>
<evidence type="ECO:0000313" key="2">
    <source>
        <dbReference type="EMBL" id="SHI80056.1"/>
    </source>
</evidence>
<proteinExistence type="predicted"/>